<gene>
    <name evidence="1" type="ORF">B0F90DRAFT_1743026</name>
</gene>
<reference evidence="1" key="1">
    <citation type="journal article" date="2022" name="New Phytol.">
        <title>Evolutionary transition to the ectomycorrhizal habit in the genomes of a hyperdiverse lineage of mushroom-forming fungi.</title>
        <authorList>
            <person name="Looney B."/>
            <person name="Miyauchi S."/>
            <person name="Morin E."/>
            <person name="Drula E."/>
            <person name="Courty P.E."/>
            <person name="Kohler A."/>
            <person name="Kuo A."/>
            <person name="LaButti K."/>
            <person name="Pangilinan J."/>
            <person name="Lipzen A."/>
            <person name="Riley R."/>
            <person name="Andreopoulos W."/>
            <person name="He G."/>
            <person name="Johnson J."/>
            <person name="Nolan M."/>
            <person name="Tritt A."/>
            <person name="Barry K.W."/>
            <person name="Grigoriev I.V."/>
            <person name="Nagy L.G."/>
            <person name="Hibbett D."/>
            <person name="Henrissat B."/>
            <person name="Matheny P.B."/>
            <person name="Labbe J."/>
            <person name="Martin F.M."/>
        </authorList>
    </citation>
    <scope>NUCLEOTIDE SEQUENCE</scope>
    <source>
        <strain evidence="1">BPL690</strain>
    </source>
</reference>
<dbReference type="AlphaFoldDB" id="A0AAD4LZZ3"/>
<name>A0AAD4LZZ3_9AGAM</name>
<evidence type="ECO:0000313" key="1">
    <source>
        <dbReference type="EMBL" id="KAI0296969.1"/>
    </source>
</evidence>
<accession>A0AAD4LZZ3</accession>
<sequence>MHYLPLVQRLCWGPSVFCKRGRGNGAKPARLGPDFRKAVHTGPLLTLLANLRTIREGGNARAGPARTRVLPESIGSLPRSFIVANPAEDEWPSHRSSRLLLTLREIPVSRNQMLVSWTIVLDGCRHQSRVLSPDCHNRDFGSLDLLYFMVFLHSPISLVLPSSV</sequence>
<proteinExistence type="predicted"/>
<evidence type="ECO:0000313" key="2">
    <source>
        <dbReference type="Proteomes" id="UP001203297"/>
    </source>
</evidence>
<dbReference type="Proteomes" id="UP001203297">
    <property type="component" value="Unassembled WGS sequence"/>
</dbReference>
<protein>
    <submittedName>
        <fullName evidence="1">Uncharacterized protein</fullName>
    </submittedName>
</protein>
<keyword evidence="2" id="KW-1185">Reference proteome</keyword>
<comment type="caution">
    <text evidence="1">The sequence shown here is derived from an EMBL/GenBank/DDBJ whole genome shotgun (WGS) entry which is preliminary data.</text>
</comment>
<dbReference type="EMBL" id="WTXG01000042">
    <property type="protein sequence ID" value="KAI0296969.1"/>
    <property type="molecule type" value="Genomic_DNA"/>
</dbReference>
<organism evidence="1 2">
    <name type="scientific">Multifurca ochricompacta</name>
    <dbReference type="NCBI Taxonomy" id="376703"/>
    <lineage>
        <taxon>Eukaryota</taxon>
        <taxon>Fungi</taxon>
        <taxon>Dikarya</taxon>
        <taxon>Basidiomycota</taxon>
        <taxon>Agaricomycotina</taxon>
        <taxon>Agaricomycetes</taxon>
        <taxon>Russulales</taxon>
        <taxon>Russulaceae</taxon>
        <taxon>Multifurca</taxon>
    </lineage>
</organism>